<protein>
    <submittedName>
        <fullName evidence="1">Uncharacterized protein</fullName>
    </submittedName>
</protein>
<dbReference type="EMBL" id="PEDL01000019">
    <property type="protein sequence ID" value="PHV69719.1"/>
    <property type="molecule type" value="Genomic_DNA"/>
</dbReference>
<organism evidence="1 2">
    <name type="scientific">Sporanaerobium hydrogeniformans</name>
    <dbReference type="NCBI Taxonomy" id="3072179"/>
    <lineage>
        <taxon>Bacteria</taxon>
        <taxon>Bacillati</taxon>
        <taxon>Bacillota</taxon>
        <taxon>Clostridia</taxon>
        <taxon>Lachnospirales</taxon>
        <taxon>Lachnospiraceae</taxon>
        <taxon>Sporanaerobium</taxon>
    </lineage>
</organism>
<dbReference type="Proteomes" id="UP000224460">
    <property type="component" value="Unassembled WGS sequence"/>
</dbReference>
<comment type="caution">
    <text evidence="1">The sequence shown here is derived from an EMBL/GenBank/DDBJ whole genome shotgun (WGS) entry which is preliminary data.</text>
</comment>
<reference evidence="1" key="1">
    <citation type="submission" date="2017-10" db="EMBL/GenBank/DDBJ databases">
        <title>Genome sequence of cellulolytic Lachnospiraceae bacterium XHS1971 isolated from hotspring sediment.</title>
        <authorList>
            <person name="Vasudevan G."/>
            <person name="Joshi A.J."/>
            <person name="Hivarkar S."/>
            <person name="Lanjekar V.B."/>
            <person name="Dhakephalkar P.K."/>
            <person name="Dagar S."/>
        </authorList>
    </citation>
    <scope>NUCLEOTIDE SEQUENCE</scope>
    <source>
        <strain evidence="1">XHS1971</strain>
    </source>
</reference>
<accession>A0AC61D936</accession>
<keyword evidence="2" id="KW-1185">Reference proteome</keyword>
<evidence type="ECO:0000313" key="2">
    <source>
        <dbReference type="Proteomes" id="UP000224460"/>
    </source>
</evidence>
<proteinExistence type="predicted"/>
<evidence type="ECO:0000313" key="1">
    <source>
        <dbReference type="EMBL" id="PHV69719.1"/>
    </source>
</evidence>
<gene>
    <name evidence="1" type="ORF">CS063_14065</name>
</gene>
<name>A0AC61D936_9FIRM</name>
<sequence length="69" mass="7526">MLANTRLITVADLSSGEGLVARVNIGDKVMDSLSKTIGKRPQLEPYFGEGVMMGRKPQKVMRLPSPLIL</sequence>